<feature type="binding site" evidence="2">
    <location>
        <position position="341"/>
    </location>
    <ligand>
        <name>Zn(2+)</name>
        <dbReference type="ChEBI" id="CHEBI:29105"/>
    </ligand>
</feature>
<feature type="binding site" evidence="2">
    <location>
        <position position="291"/>
    </location>
    <ligand>
        <name>Zn(2+)</name>
        <dbReference type="ChEBI" id="CHEBI:29105"/>
    </ligand>
</feature>
<comment type="caution">
    <text evidence="6">The sequence shown here is derived from an EMBL/GenBank/DDBJ whole genome shotgun (WGS) entry which is preliminary data.</text>
</comment>
<accession>A0ABD1CSY8</accession>
<feature type="region of interest" description="Disordered" evidence="3">
    <location>
        <begin position="217"/>
        <end position="242"/>
    </location>
</feature>
<evidence type="ECO:0000256" key="2">
    <source>
        <dbReference type="PROSITE-ProRule" id="PRU01263"/>
    </source>
</evidence>
<keyword evidence="2" id="KW-0862">Zinc</keyword>
<evidence type="ECO:0000313" key="7">
    <source>
        <dbReference type="Proteomes" id="UP001562425"/>
    </source>
</evidence>
<dbReference type="Gene3D" id="3.30.160.60">
    <property type="entry name" value="Classic Zinc Finger"/>
    <property type="match status" value="1"/>
</dbReference>
<protein>
    <recommendedName>
        <fullName evidence="8">ZAD domain-containing protein</fullName>
    </recommendedName>
</protein>
<evidence type="ECO:0000259" key="4">
    <source>
        <dbReference type="PROSITE" id="PS50157"/>
    </source>
</evidence>
<feature type="binding site" evidence="2">
    <location>
        <position position="338"/>
    </location>
    <ligand>
        <name>Zn(2+)</name>
        <dbReference type="ChEBI" id="CHEBI:29105"/>
    </ligand>
</feature>
<evidence type="ECO:0000256" key="1">
    <source>
        <dbReference type="PROSITE-ProRule" id="PRU00042"/>
    </source>
</evidence>
<organism evidence="6 7">
    <name type="scientific">Culex pipiens pipiens</name>
    <name type="common">Northern house mosquito</name>
    <dbReference type="NCBI Taxonomy" id="38569"/>
    <lineage>
        <taxon>Eukaryota</taxon>
        <taxon>Metazoa</taxon>
        <taxon>Ecdysozoa</taxon>
        <taxon>Arthropoda</taxon>
        <taxon>Hexapoda</taxon>
        <taxon>Insecta</taxon>
        <taxon>Pterygota</taxon>
        <taxon>Neoptera</taxon>
        <taxon>Endopterygota</taxon>
        <taxon>Diptera</taxon>
        <taxon>Nematocera</taxon>
        <taxon>Culicoidea</taxon>
        <taxon>Culicidae</taxon>
        <taxon>Culicinae</taxon>
        <taxon>Culicini</taxon>
        <taxon>Culex</taxon>
        <taxon>Culex</taxon>
    </lineage>
</organism>
<dbReference type="SUPFAM" id="SSF57716">
    <property type="entry name" value="Glucocorticoid receptor-like (DNA-binding domain)"/>
    <property type="match status" value="2"/>
</dbReference>
<dbReference type="PANTHER" id="PTHR39942:SF1">
    <property type="entry name" value="BCDNA.LD26519-RELATED"/>
    <property type="match status" value="1"/>
</dbReference>
<evidence type="ECO:0000256" key="3">
    <source>
        <dbReference type="SAM" id="MobiDB-lite"/>
    </source>
</evidence>
<feature type="domain" description="ZAD" evidence="5">
    <location>
        <begin position="286"/>
        <end position="365"/>
    </location>
</feature>
<feature type="compositionally biased region" description="Acidic residues" evidence="3">
    <location>
        <begin position="217"/>
        <end position="228"/>
    </location>
</feature>
<feature type="compositionally biased region" description="Basic and acidic residues" evidence="3">
    <location>
        <begin position="534"/>
        <end position="545"/>
    </location>
</feature>
<gene>
    <name evidence="6" type="ORF">pipiens_014838</name>
</gene>
<evidence type="ECO:0008006" key="8">
    <source>
        <dbReference type="Google" id="ProtNLM"/>
    </source>
</evidence>
<dbReference type="SMART" id="SM00868">
    <property type="entry name" value="zf-AD"/>
    <property type="match status" value="3"/>
</dbReference>
<feature type="binding site" evidence="2">
    <location>
        <position position="13"/>
    </location>
    <ligand>
        <name>Zn(2+)</name>
        <dbReference type="ChEBI" id="CHEBI:29105"/>
    </ligand>
</feature>
<evidence type="ECO:0000259" key="5">
    <source>
        <dbReference type="PROSITE" id="PS51915"/>
    </source>
</evidence>
<keyword evidence="2" id="KW-0479">Metal-binding</keyword>
<dbReference type="Pfam" id="PF07776">
    <property type="entry name" value="zf-AD"/>
    <property type="match status" value="2"/>
</dbReference>
<reference evidence="6 7" key="1">
    <citation type="submission" date="2024-05" db="EMBL/GenBank/DDBJ databases">
        <title>Culex pipiens pipiens assembly and annotation.</title>
        <authorList>
            <person name="Alout H."/>
            <person name="Durand T."/>
        </authorList>
    </citation>
    <scope>NUCLEOTIDE SEQUENCE [LARGE SCALE GENOMIC DNA]</scope>
    <source>
        <strain evidence="6">HA-2024</strain>
        <tissue evidence="6">Whole body</tissue>
    </source>
</reference>
<dbReference type="Gene3D" id="3.40.1800.20">
    <property type="match status" value="2"/>
</dbReference>
<dbReference type="EMBL" id="JBEHCU010009638">
    <property type="protein sequence ID" value="KAL1379526.1"/>
    <property type="molecule type" value="Genomic_DNA"/>
</dbReference>
<keyword evidence="7" id="KW-1185">Reference proteome</keyword>
<keyword evidence="1" id="KW-0863">Zinc-finger</keyword>
<evidence type="ECO:0000313" key="6">
    <source>
        <dbReference type="EMBL" id="KAL1379526.1"/>
    </source>
</evidence>
<dbReference type="PROSITE" id="PS00028">
    <property type="entry name" value="ZINC_FINGER_C2H2_1"/>
    <property type="match status" value="1"/>
</dbReference>
<dbReference type="InterPro" id="IPR013087">
    <property type="entry name" value="Znf_C2H2_type"/>
</dbReference>
<dbReference type="AlphaFoldDB" id="A0ABD1CSY8"/>
<dbReference type="GO" id="GO:0008270">
    <property type="term" value="F:zinc ion binding"/>
    <property type="evidence" value="ECO:0007669"/>
    <property type="project" value="UniProtKB-UniRule"/>
</dbReference>
<feature type="binding site" evidence="2">
    <location>
        <position position="66"/>
    </location>
    <ligand>
        <name>Zn(2+)</name>
        <dbReference type="ChEBI" id="CHEBI:29105"/>
    </ligand>
</feature>
<dbReference type="InterPro" id="IPR012934">
    <property type="entry name" value="Znf_AD"/>
</dbReference>
<name>A0ABD1CSY8_CULPP</name>
<dbReference type="SMART" id="SM00355">
    <property type="entry name" value="ZnF_C2H2"/>
    <property type="match status" value="2"/>
</dbReference>
<feature type="region of interest" description="Disordered" evidence="3">
    <location>
        <begin position="641"/>
        <end position="665"/>
    </location>
</feature>
<dbReference type="PANTHER" id="PTHR39942">
    <property type="entry name" value="BCDNA.LD26519-RELATED"/>
    <property type="match status" value="1"/>
</dbReference>
<proteinExistence type="predicted"/>
<feature type="binding site" evidence="2">
    <location>
        <position position="63"/>
    </location>
    <ligand>
        <name>Zn(2+)</name>
        <dbReference type="ChEBI" id="CHEBI:29105"/>
    </ligand>
</feature>
<feature type="binding site" evidence="2">
    <location>
        <position position="288"/>
    </location>
    <ligand>
        <name>Zn(2+)</name>
        <dbReference type="ChEBI" id="CHEBI:29105"/>
    </ligand>
</feature>
<feature type="binding site" evidence="2">
    <location>
        <position position="16"/>
    </location>
    <ligand>
        <name>Zn(2+)</name>
        <dbReference type="ChEBI" id="CHEBI:29105"/>
    </ligand>
</feature>
<dbReference type="PROSITE" id="PS51915">
    <property type="entry name" value="ZAD"/>
    <property type="match status" value="2"/>
</dbReference>
<sequence>MERPKREDFDKICRLCLKSASLVNIFDRNPKTQQESLSTLVRETVEMLGLTIDPDDNFPRKMCLPCKDSLRSLYKFRNQCQEANDLILEVLSSFELTVAQEVPSKLTVSVPEVQPKLSEEFISVKATSTLIKEDIPAIDDHDEPFELSEQMVLEADSSSALNVSIAKSEVSSTVTVSLEYEYLEQESEPDDGERDGKVEEMEANAGQDVYTIEMQADEAEEEREDDGGDVQNSEVYPEEPPAQAKTPVVLIWDCMVNRKPAKKIAVCDKCGNAGKMERPKREDFDKICRLCLKSASLVNIFDRNPKTQQESLSTLVRETVEMLGLTIDPDDNFPRKMCLPCKDSLRSLYKFRNQCQEASDLILEVLSTFELTVAQEAPSKLTVSVPELQPKLSEEFISVKATSTLIKEDIPAIDDHDEPVELSEQMVLEADSSSALNVSLVKSEAPSTVTVSEEYEYLEQESEPDDGERDGKVEEMEANAGQDVYTIEMQADEAEEEREDGGGDVQNFEVYLEENSGSDEEEEAKSEDQSEQLQKIHDPFREKPAKAPRKKKRQAGEESDDAVEIDPSGPYPRKICQVCKDFLRALHKFRQQAQEANDLVMEACPGAVQDMQLALPAPARSPPLVLPRPQIPSPSAAVVVKNERKNVSQKSPSPRATRRTSQDKPYKLARAVQPVRKTYSCHLCDFKGFSPKALSTHLSKEHPSRYTCDICGQQFMHGSGLLMHKYEAHDIRVRLRGS</sequence>
<feature type="compositionally biased region" description="Acidic residues" evidence="3">
    <location>
        <begin position="516"/>
        <end position="525"/>
    </location>
</feature>
<feature type="domain" description="C2H2-type" evidence="4">
    <location>
        <begin position="706"/>
        <end position="729"/>
    </location>
</feature>
<feature type="domain" description="ZAD" evidence="5">
    <location>
        <begin position="11"/>
        <end position="90"/>
    </location>
</feature>
<dbReference type="Proteomes" id="UP001562425">
    <property type="component" value="Unassembled WGS sequence"/>
</dbReference>
<dbReference type="PROSITE" id="PS50157">
    <property type="entry name" value="ZINC_FINGER_C2H2_2"/>
    <property type="match status" value="1"/>
</dbReference>
<feature type="region of interest" description="Disordered" evidence="3">
    <location>
        <begin position="514"/>
        <end position="570"/>
    </location>
</feature>